<protein>
    <submittedName>
        <fullName evidence="1">Uncharacterized protein</fullName>
    </submittedName>
</protein>
<proteinExistence type="predicted"/>
<reference evidence="1 2" key="1">
    <citation type="journal article" date="2020" name="BMC Genomics">
        <title>Intraspecific diversification of the crop wild relative Brassica cretica Lam. using demographic model selection.</title>
        <authorList>
            <person name="Kioukis A."/>
            <person name="Michalopoulou V.A."/>
            <person name="Briers L."/>
            <person name="Pirintsos S."/>
            <person name="Studholme D.J."/>
            <person name="Pavlidis P."/>
            <person name="Sarris P.F."/>
        </authorList>
    </citation>
    <scope>NUCLEOTIDE SEQUENCE [LARGE SCALE GENOMIC DNA]</scope>
    <source>
        <strain evidence="2">cv. PFS-1207/04</strain>
    </source>
</reference>
<comment type="caution">
    <text evidence="1">The sequence shown here is derived from an EMBL/GenBank/DDBJ whole genome shotgun (WGS) entry which is preliminary data.</text>
</comment>
<evidence type="ECO:0000313" key="2">
    <source>
        <dbReference type="Proteomes" id="UP000266723"/>
    </source>
</evidence>
<dbReference type="EMBL" id="QGKV02000832">
    <property type="protein sequence ID" value="KAF3546234.1"/>
    <property type="molecule type" value="Genomic_DNA"/>
</dbReference>
<accession>A0ABQ7C2M3</accession>
<keyword evidence="2" id="KW-1185">Reference proteome</keyword>
<gene>
    <name evidence="1" type="ORF">DY000_02003326</name>
</gene>
<dbReference type="Proteomes" id="UP000266723">
    <property type="component" value="Unassembled WGS sequence"/>
</dbReference>
<evidence type="ECO:0000313" key="1">
    <source>
        <dbReference type="EMBL" id="KAF3546234.1"/>
    </source>
</evidence>
<organism evidence="1 2">
    <name type="scientific">Brassica cretica</name>
    <name type="common">Mustard</name>
    <dbReference type="NCBI Taxonomy" id="69181"/>
    <lineage>
        <taxon>Eukaryota</taxon>
        <taxon>Viridiplantae</taxon>
        <taxon>Streptophyta</taxon>
        <taxon>Embryophyta</taxon>
        <taxon>Tracheophyta</taxon>
        <taxon>Spermatophyta</taxon>
        <taxon>Magnoliopsida</taxon>
        <taxon>eudicotyledons</taxon>
        <taxon>Gunneridae</taxon>
        <taxon>Pentapetalae</taxon>
        <taxon>rosids</taxon>
        <taxon>malvids</taxon>
        <taxon>Brassicales</taxon>
        <taxon>Brassicaceae</taxon>
        <taxon>Brassiceae</taxon>
        <taxon>Brassica</taxon>
    </lineage>
</organism>
<sequence length="70" mass="7888">MTLQVQFLHQHLARSFLSERLTRSETQKDGKSMTVTSTTSGVRRNSFMLEIVCFSNTPTKSTTSMKSTVT</sequence>
<name>A0ABQ7C2M3_BRACR</name>